<organism evidence="2 3">
    <name type="scientific">Malus baccata</name>
    <name type="common">Siberian crab apple</name>
    <name type="synonym">Pyrus baccata</name>
    <dbReference type="NCBI Taxonomy" id="106549"/>
    <lineage>
        <taxon>Eukaryota</taxon>
        <taxon>Viridiplantae</taxon>
        <taxon>Streptophyta</taxon>
        <taxon>Embryophyta</taxon>
        <taxon>Tracheophyta</taxon>
        <taxon>Spermatophyta</taxon>
        <taxon>Magnoliopsida</taxon>
        <taxon>eudicotyledons</taxon>
        <taxon>Gunneridae</taxon>
        <taxon>Pentapetalae</taxon>
        <taxon>rosids</taxon>
        <taxon>fabids</taxon>
        <taxon>Rosales</taxon>
        <taxon>Rosaceae</taxon>
        <taxon>Amygdaloideae</taxon>
        <taxon>Maleae</taxon>
        <taxon>Malus</taxon>
    </lineage>
</organism>
<sequence>ILVEIKKANFDILDHLRNETLDLETSDEEGSGFDEGDDPPNRAPMQGMTSTHPPANVKGKFIMVKPDSREGDHLLLFPEHLLLGRGLSFSITLSILLFS</sequence>
<protein>
    <submittedName>
        <fullName evidence="2">Uncharacterized protein</fullName>
    </submittedName>
</protein>
<dbReference type="EMBL" id="VIEB01000046">
    <property type="protein sequence ID" value="TQE10161.1"/>
    <property type="molecule type" value="Genomic_DNA"/>
</dbReference>
<proteinExistence type="predicted"/>
<gene>
    <name evidence="2" type="ORF">C1H46_004217</name>
</gene>
<dbReference type="AlphaFoldDB" id="A0A540NGK5"/>
<feature type="region of interest" description="Disordered" evidence="1">
    <location>
        <begin position="21"/>
        <end position="57"/>
    </location>
</feature>
<feature type="non-terminal residue" evidence="2">
    <location>
        <position position="1"/>
    </location>
</feature>
<comment type="caution">
    <text evidence="2">The sequence shown here is derived from an EMBL/GenBank/DDBJ whole genome shotgun (WGS) entry which is preliminary data.</text>
</comment>
<reference evidence="2 3" key="1">
    <citation type="journal article" date="2019" name="G3 (Bethesda)">
        <title>Sequencing of a Wild Apple (Malus baccata) Genome Unravels the Differences Between Cultivated and Wild Apple Species Regarding Disease Resistance and Cold Tolerance.</title>
        <authorList>
            <person name="Chen X."/>
        </authorList>
    </citation>
    <scope>NUCLEOTIDE SEQUENCE [LARGE SCALE GENOMIC DNA]</scope>
    <source>
        <strain evidence="3">cv. Shandingzi</strain>
        <tissue evidence="2">Leaves</tissue>
    </source>
</reference>
<evidence type="ECO:0000313" key="2">
    <source>
        <dbReference type="EMBL" id="TQE10161.1"/>
    </source>
</evidence>
<accession>A0A540NGK5</accession>
<evidence type="ECO:0000256" key="1">
    <source>
        <dbReference type="SAM" id="MobiDB-lite"/>
    </source>
</evidence>
<evidence type="ECO:0000313" key="3">
    <source>
        <dbReference type="Proteomes" id="UP000315295"/>
    </source>
</evidence>
<keyword evidence="3" id="KW-1185">Reference proteome</keyword>
<name>A0A540NGK5_MALBA</name>
<dbReference type="Proteomes" id="UP000315295">
    <property type="component" value="Unassembled WGS sequence"/>
</dbReference>
<feature type="compositionally biased region" description="Acidic residues" evidence="1">
    <location>
        <begin position="21"/>
        <end position="38"/>
    </location>
</feature>